<evidence type="ECO:0000313" key="3">
    <source>
        <dbReference type="Proteomes" id="UP000632138"/>
    </source>
</evidence>
<comment type="caution">
    <text evidence="2">The sequence shown here is derived from an EMBL/GenBank/DDBJ whole genome shotgun (WGS) entry which is preliminary data.</text>
</comment>
<dbReference type="Proteomes" id="UP000632138">
    <property type="component" value="Unassembled WGS sequence"/>
</dbReference>
<dbReference type="PANTHER" id="PTHR33164:SF99">
    <property type="entry name" value="MARR FAMILY REGULATORY PROTEIN"/>
    <property type="match status" value="1"/>
</dbReference>
<reference evidence="2 3" key="1">
    <citation type="submission" date="2021-01" db="EMBL/GenBank/DDBJ databases">
        <title>Actinoplanes sp. nov. LDG1-06 isolated from lichen.</title>
        <authorList>
            <person name="Saeng-In P."/>
            <person name="Phongsopitanun W."/>
            <person name="Kanchanasin P."/>
            <person name="Yuki M."/>
            <person name="Kudo T."/>
            <person name="Ohkuma M."/>
            <person name="Tanasupawat S."/>
        </authorList>
    </citation>
    <scope>NUCLEOTIDE SEQUENCE [LARGE SCALE GENOMIC DNA]</scope>
    <source>
        <strain evidence="2 3">LDG1-06</strain>
    </source>
</reference>
<dbReference type="PROSITE" id="PS50995">
    <property type="entry name" value="HTH_MARR_2"/>
    <property type="match status" value="1"/>
</dbReference>
<evidence type="ECO:0000259" key="1">
    <source>
        <dbReference type="PROSITE" id="PS50995"/>
    </source>
</evidence>
<keyword evidence="3" id="KW-1185">Reference proteome</keyword>
<name>A0ABS2ALX1_9ACTN</name>
<accession>A0ABS2ALX1</accession>
<dbReference type="EMBL" id="JAENHP010000016">
    <property type="protein sequence ID" value="MBM2620852.1"/>
    <property type="molecule type" value="Genomic_DNA"/>
</dbReference>
<proteinExistence type="predicted"/>
<dbReference type="SUPFAM" id="SSF46785">
    <property type="entry name" value="Winged helix' DNA-binding domain"/>
    <property type="match status" value="1"/>
</dbReference>
<dbReference type="InterPro" id="IPR036388">
    <property type="entry name" value="WH-like_DNA-bd_sf"/>
</dbReference>
<dbReference type="SMART" id="SM00347">
    <property type="entry name" value="HTH_MARR"/>
    <property type="match status" value="1"/>
</dbReference>
<evidence type="ECO:0000313" key="2">
    <source>
        <dbReference type="EMBL" id="MBM2620852.1"/>
    </source>
</evidence>
<dbReference type="InterPro" id="IPR039422">
    <property type="entry name" value="MarR/SlyA-like"/>
</dbReference>
<organism evidence="2 3">
    <name type="scientific">Paractinoplanes ovalisporus</name>
    <dbReference type="NCBI Taxonomy" id="2810368"/>
    <lineage>
        <taxon>Bacteria</taxon>
        <taxon>Bacillati</taxon>
        <taxon>Actinomycetota</taxon>
        <taxon>Actinomycetes</taxon>
        <taxon>Micromonosporales</taxon>
        <taxon>Micromonosporaceae</taxon>
        <taxon>Paractinoplanes</taxon>
    </lineage>
</organism>
<feature type="domain" description="HTH marR-type" evidence="1">
    <location>
        <begin position="1"/>
        <end position="119"/>
    </location>
</feature>
<dbReference type="InterPro" id="IPR036390">
    <property type="entry name" value="WH_DNA-bd_sf"/>
</dbReference>
<gene>
    <name evidence="2" type="ORF">JIG36_35665</name>
</gene>
<sequence length="130" mass="14377">MDADLLERAKLTLNEYLVLMSLSEAPGRALRMSELADSVLISFSGLTRLVERLERDSSVRREKIEGDGRGSRAVLTDAGLARLQAAWPSHLESVRRIVMDHLTGLDLPALTAALTRVIDENALAAARRRR</sequence>
<protein>
    <submittedName>
        <fullName evidence="2">MarR family transcriptional regulator</fullName>
    </submittedName>
</protein>
<dbReference type="PANTHER" id="PTHR33164">
    <property type="entry name" value="TRANSCRIPTIONAL REGULATOR, MARR FAMILY"/>
    <property type="match status" value="1"/>
</dbReference>
<dbReference type="Gene3D" id="1.10.10.10">
    <property type="entry name" value="Winged helix-like DNA-binding domain superfamily/Winged helix DNA-binding domain"/>
    <property type="match status" value="1"/>
</dbReference>
<dbReference type="Pfam" id="PF12802">
    <property type="entry name" value="MarR_2"/>
    <property type="match status" value="1"/>
</dbReference>
<dbReference type="InterPro" id="IPR000835">
    <property type="entry name" value="HTH_MarR-typ"/>
</dbReference>